<keyword evidence="4" id="KW-0378">Hydrolase</keyword>
<protein>
    <recommendedName>
        <fullName evidence="9">limulus clotting factor C</fullName>
        <ecNumber evidence="9">3.4.21.84</ecNumber>
    </recommendedName>
</protein>
<evidence type="ECO:0000256" key="3">
    <source>
        <dbReference type="ARBA" id="ARBA00022729"/>
    </source>
</evidence>
<dbReference type="AlphaFoldDB" id="A0A9P0HEW2"/>
<dbReference type="InterPro" id="IPR001254">
    <property type="entry name" value="Trypsin_dom"/>
</dbReference>
<keyword evidence="3" id="KW-0732">Signal</keyword>
<proteinExistence type="predicted"/>
<dbReference type="GO" id="GO:0042381">
    <property type="term" value="P:hemolymph coagulation"/>
    <property type="evidence" value="ECO:0007669"/>
    <property type="project" value="UniProtKB-KW"/>
</dbReference>
<gene>
    <name evidence="12" type="ORF">NEZAVI_LOCUS9905</name>
</gene>
<evidence type="ECO:0000256" key="6">
    <source>
        <dbReference type="ARBA" id="ARBA00022825"/>
    </source>
</evidence>
<dbReference type="OrthoDB" id="5918597at2759"/>
<dbReference type="EC" id="3.4.21.84" evidence="9"/>
<evidence type="ECO:0000313" key="13">
    <source>
        <dbReference type="Proteomes" id="UP001152798"/>
    </source>
</evidence>
<dbReference type="PANTHER" id="PTHR24252">
    <property type="entry name" value="ACROSIN-RELATED"/>
    <property type="match status" value="1"/>
</dbReference>
<keyword evidence="1" id="KW-0768">Sushi</keyword>
<keyword evidence="2" id="KW-0645">Protease</keyword>
<evidence type="ECO:0000259" key="11">
    <source>
        <dbReference type="PROSITE" id="PS50240"/>
    </source>
</evidence>
<reference evidence="12" key="1">
    <citation type="submission" date="2022-01" db="EMBL/GenBank/DDBJ databases">
        <authorList>
            <person name="King R."/>
        </authorList>
    </citation>
    <scope>NUCLEOTIDE SEQUENCE</scope>
</reference>
<dbReference type="PROSITE" id="PS50240">
    <property type="entry name" value="TRYPSIN_DOM"/>
    <property type="match status" value="1"/>
</dbReference>
<evidence type="ECO:0000256" key="10">
    <source>
        <dbReference type="SAM" id="MobiDB-lite"/>
    </source>
</evidence>
<dbReference type="GO" id="GO:0006508">
    <property type="term" value="P:proteolysis"/>
    <property type="evidence" value="ECO:0007669"/>
    <property type="project" value="UniProtKB-KW"/>
</dbReference>
<dbReference type="FunFam" id="2.40.10.10:FF:000120">
    <property type="entry name" value="Putative serine protease"/>
    <property type="match status" value="1"/>
</dbReference>
<keyword evidence="7" id="KW-1015">Disulfide bond</keyword>
<evidence type="ECO:0000256" key="5">
    <source>
        <dbReference type="ARBA" id="ARBA00022820"/>
    </source>
</evidence>
<dbReference type="PRINTS" id="PR00722">
    <property type="entry name" value="CHYMOTRYPSIN"/>
</dbReference>
<dbReference type="Gene3D" id="2.40.10.10">
    <property type="entry name" value="Trypsin-like serine proteases"/>
    <property type="match status" value="2"/>
</dbReference>
<dbReference type="SMART" id="SM00020">
    <property type="entry name" value="Tryp_SPc"/>
    <property type="match status" value="1"/>
</dbReference>
<accession>A0A9P0HEW2</accession>
<dbReference type="PANTHER" id="PTHR24252:SF7">
    <property type="entry name" value="HYALIN"/>
    <property type="match status" value="1"/>
</dbReference>
<dbReference type="EMBL" id="OV725080">
    <property type="protein sequence ID" value="CAH1400728.1"/>
    <property type="molecule type" value="Genomic_DNA"/>
</dbReference>
<dbReference type="Proteomes" id="UP001152798">
    <property type="component" value="Chromosome 4"/>
</dbReference>
<name>A0A9P0HEW2_NEZVI</name>
<evidence type="ECO:0000256" key="1">
    <source>
        <dbReference type="ARBA" id="ARBA00022659"/>
    </source>
</evidence>
<keyword evidence="5" id="KW-0353">Hemolymph clotting</keyword>
<dbReference type="GO" id="GO:0004252">
    <property type="term" value="F:serine-type endopeptidase activity"/>
    <property type="evidence" value="ECO:0007669"/>
    <property type="project" value="InterPro"/>
</dbReference>
<dbReference type="InterPro" id="IPR033116">
    <property type="entry name" value="TRYPSIN_SER"/>
</dbReference>
<dbReference type="Pfam" id="PF00089">
    <property type="entry name" value="Trypsin"/>
    <property type="match status" value="1"/>
</dbReference>
<evidence type="ECO:0000256" key="8">
    <source>
        <dbReference type="ARBA" id="ARBA00052079"/>
    </source>
</evidence>
<keyword evidence="13" id="KW-1185">Reference proteome</keyword>
<evidence type="ECO:0000256" key="7">
    <source>
        <dbReference type="ARBA" id="ARBA00023157"/>
    </source>
</evidence>
<organism evidence="12 13">
    <name type="scientific">Nezara viridula</name>
    <name type="common">Southern green stink bug</name>
    <name type="synonym">Cimex viridulus</name>
    <dbReference type="NCBI Taxonomy" id="85310"/>
    <lineage>
        <taxon>Eukaryota</taxon>
        <taxon>Metazoa</taxon>
        <taxon>Ecdysozoa</taxon>
        <taxon>Arthropoda</taxon>
        <taxon>Hexapoda</taxon>
        <taxon>Insecta</taxon>
        <taxon>Pterygota</taxon>
        <taxon>Neoptera</taxon>
        <taxon>Paraneoptera</taxon>
        <taxon>Hemiptera</taxon>
        <taxon>Heteroptera</taxon>
        <taxon>Panheteroptera</taxon>
        <taxon>Pentatomomorpha</taxon>
        <taxon>Pentatomoidea</taxon>
        <taxon>Pentatomidae</taxon>
        <taxon>Pentatominae</taxon>
        <taxon>Nezara</taxon>
    </lineage>
</organism>
<sequence>MTEHIGGGVVITHRHILTAAHLFKERPKEYAVVRLGEYDFDRKRESRSMDYKILDLRKHEDYEAASHHNDIAILKLDRRIEYNVHVQPICLPSKQNDYTNTFGVVAGWGQIQFKGTYSKVLLEVSLPIWEHEKCQHRFIEPIFCTNICAGFEEGGKDSCTGDSGGPLVQQREDGRWTIIGVVSWGDGCAKPQKPGIYTTVNKFLDWIAERIQDVDGGDDPPLEDGAISTALQPPAIQDQDQDQDQSGGRFSF</sequence>
<evidence type="ECO:0000256" key="9">
    <source>
        <dbReference type="ARBA" id="ARBA00066707"/>
    </source>
</evidence>
<dbReference type="InterPro" id="IPR001314">
    <property type="entry name" value="Peptidase_S1A"/>
</dbReference>
<evidence type="ECO:0000256" key="2">
    <source>
        <dbReference type="ARBA" id="ARBA00022670"/>
    </source>
</evidence>
<keyword evidence="6" id="KW-0720">Serine protease</keyword>
<dbReference type="InterPro" id="IPR009003">
    <property type="entry name" value="Peptidase_S1_PA"/>
</dbReference>
<comment type="catalytic activity">
    <reaction evidence="8">
        <text>Selective cleavage of 103-Arg-|-Ser-104 and 124-Ile-|-Ile-125 bonds in Limulus clotting factor B to form activated factor B. Cleavage of -Pro-Arg-|-Xaa- bonds in synthetic substrates.</text>
        <dbReference type="EC" id="3.4.21.84"/>
    </reaction>
</comment>
<dbReference type="CDD" id="cd00190">
    <property type="entry name" value="Tryp_SPc"/>
    <property type="match status" value="1"/>
</dbReference>
<dbReference type="SUPFAM" id="SSF50494">
    <property type="entry name" value="Trypsin-like serine proteases"/>
    <property type="match status" value="1"/>
</dbReference>
<dbReference type="InterPro" id="IPR043504">
    <property type="entry name" value="Peptidase_S1_PA_chymotrypsin"/>
</dbReference>
<evidence type="ECO:0000313" key="12">
    <source>
        <dbReference type="EMBL" id="CAH1400728.1"/>
    </source>
</evidence>
<feature type="domain" description="Peptidase S1" evidence="11">
    <location>
        <begin position="1"/>
        <end position="212"/>
    </location>
</feature>
<dbReference type="PROSITE" id="PS00135">
    <property type="entry name" value="TRYPSIN_SER"/>
    <property type="match status" value="1"/>
</dbReference>
<feature type="region of interest" description="Disordered" evidence="10">
    <location>
        <begin position="214"/>
        <end position="252"/>
    </location>
</feature>
<evidence type="ECO:0000256" key="4">
    <source>
        <dbReference type="ARBA" id="ARBA00022801"/>
    </source>
</evidence>